<feature type="compositionally biased region" description="Low complexity" evidence="1">
    <location>
        <begin position="306"/>
        <end position="323"/>
    </location>
</feature>
<name>A0A388M354_CHABU</name>
<dbReference type="InterPro" id="IPR005069">
    <property type="entry name" value="Nucl-diP-sugar_transferase"/>
</dbReference>
<evidence type="ECO:0000259" key="3">
    <source>
        <dbReference type="Pfam" id="PF03407"/>
    </source>
</evidence>
<dbReference type="OrthoDB" id="540503at2759"/>
<sequence length="464" mass="49027">MLKRPTVWLVTALSLAVLIVHWAYRDLPGWDPPNVRKRLLAEDEVEPKVPSETRTAAAAPAADDGDDDNDQFPYVIQSEMRRRTISKTEDSEEATTEDSEETTTEDTEKTATEDSHETTEDSEDAEETSSEDSGQTSPEDSSAPEHSTDSDKPVTENRADNAWGDDGPAEKTPVSSQPASTDRGLKGESQSSPPAPQLLLSGGNSSLGPIEDESWWEEEKGEVEGCTTAYALKPFLERLAVNGTIVICTMNWGFRALSVNWLISVDKLGMSDNVLVFAEDVASWRLVETRWPGHAVLLCRSAPSGSRPSDSASATAARSSKPAGGVSSDFPRELGVQNWNSEGYGKVVRGRPNYILACLRHGYSVLYSDVDTIFVKNPIPFIAGQAGGEGGGEGGGGEGGGGEGGGGGGGGGGEEGVEGERDMIGRGGSIVGGDSSSQARSLRGGGGVVEKRWEGEKEEGGTAM</sequence>
<dbReference type="EMBL" id="BFEA01000710">
    <property type="protein sequence ID" value="GBG89017.1"/>
    <property type="molecule type" value="Genomic_DNA"/>
</dbReference>
<feature type="compositionally biased region" description="Basic and acidic residues" evidence="1">
    <location>
        <begin position="449"/>
        <end position="464"/>
    </location>
</feature>
<reference evidence="4 5" key="1">
    <citation type="journal article" date="2018" name="Cell">
        <title>The Chara Genome: Secondary Complexity and Implications for Plant Terrestrialization.</title>
        <authorList>
            <person name="Nishiyama T."/>
            <person name="Sakayama H."/>
            <person name="Vries J.D."/>
            <person name="Buschmann H."/>
            <person name="Saint-Marcoux D."/>
            <person name="Ullrich K.K."/>
            <person name="Haas F.B."/>
            <person name="Vanderstraeten L."/>
            <person name="Becker D."/>
            <person name="Lang D."/>
            <person name="Vosolsobe S."/>
            <person name="Rombauts S."/>
            <person name="Wilhelmsson P.K.I."/>
            <person name="Janitza P."/>
            <person name="Kern R."/>
            <person name="Heyl A."/>
            <person name="Rumpler F."/>
            <person name="Villalobos L.I.A.C."/>
            <person name="Clay J.M."/>
            <person name="Skokan R."/>
            <person name="Toyoda A."/>
            <person name="Suzuki Y."/>
            <person name="Kagoshima H."/>
            <person name="Schijlen E."/>
            <person name="Tajeshwar N."/>
            <person name="Catarino B."/>
            <person name="Hetherington A.J."/>
            <person name="Saltykova A."/>
            <person name="Bonnot C."/>
            <person name="Breuninger H."/>
            <person name="Symeonidi A."/>
            <person name="Radhakrishnan G.V."/>
            <person name="Van Nieuwerburgh F."/>
            <person name="Deforce D."/>
            <person name="Chang C."/>
            <person name="Karol K.G."/>
            <person name="Hedrich R."/>
            <person name="Ulvskov P."/>
            <person name="Glockner G."/>
            <person name="Delwiche C.F."/>
            <person name="Petrasek J."/>
            <person name="Van de Peer Y."/>
            <person name="Friml J."/>
            <person name="Beilby M."/>
            <person name="Dolan L."/>
            <person name="Kohara Y."/>
            <person name="Sugano S."/>
            <person name="Fujiyama A."/>
            <person name="Delaux P.-M."/>
            <person name="Quint M."/>
            <person name="TheiBen G."/>
            <person name="Hagemann M."/>
            <person name="Harholt J."/>
            <person name="Dunand C."/>
            <person name="Zachgo S."/>
            <person name="Langdale J."/>
            <person name="Maumus F."/>
            <person name="Straeten D.V.D."/>
            <person name="Gould S.B."/>
            <person name="Rensing S.A."/>
        </authorList>
    </citation>
    <scope>NUCLEOTIDE SEQUENCE [LARGE SCALE GENOMIC DNA]</scope>
    <source>
        <strain evidence="4 5">S276</strain>
    </source>
</reference>
<feature type="chain" id="PRO_5017406701" description="Nucleotide-diphospho-sugar transferase domain-containing protein" evidence="2">
    <location>
        <begin position="24"/>
        <end position="464"/>
    </location>
</feature>
<dbReference type="GO" id="GO:0016757">
    <property type="term" value="F:glycosyltransferase activity"/>
    <property type="evidence" value="ECO:0007669"/>
    <property type="project" value="TreeGrafter"/>
</dbReference>
<accession>A0A388M354</accession>
<feature type="region of interest" description="Disordered" evidence="1">
    <location>
        <begin position="302"/>
        <end position="332"/>
    </location>
</feature>
<keyword evidence="5" id="KW-1185">Reference proteome</keyword>
<dbReference type="Pfam" id="PF03407">
    <property type="entry name" value="Nucleotid_trans"/>
    <property type="match status" value="1"/>
</dbReference>
<feature type="compositionally biased region" description="Gly residues" evidence="1">
    <location>
        <begin position="386"/>
        <end position="414"/>
    </location>
</feature>
<feature type="compositionally biased region" description="Low complexity" evidence="1">
    <location>
        <begin position="198"/>
        <end position="208"/>
    </location>
</feature>
<evidence type="ECO:0000256" key="1">
    <source>
        <dbReference type="SAM" id="MobiDB-lite"/>
    </source>
</evidence>
<dbReference type="AlphaFoldDB" id="A0A388M354"/>
<evidence type="ECO:0000313" key="5">
    <source>
        <dbReference type="Proteomes" id="UP000265515"/>
    </source>
</evidence>
<evidence type="ECO:0000256" key="2">
    <source>
        <dbReference type="SAM" id="SignalP"/>
    </source>
</evidence>
<evidence type="ECO:0000313" key="4">
    <source>
        <dbReference type="EMBL" id="GBG89017.1"/>
    </source>
</evidence>
<feature type="compositionally biased region" description="Basic and acidic residues" evidence="1">
    <location>
        <begin position="106"/>
        <end position="119"/>
    </location>
</feature>
<feature type="region of interest" description="Disordered" evidence="1">
    <location>
        <begin position="43"/>
        <end position="210"/>
    </location>
</feature>
<comment type="caution">
    <text evidence="4">The sequence shown here is derived from an EMBL/GenBank/DDBJ whole genome shotgun (WGS) entry which is preliminary data.</text>
</comment>
<dbReference type="PANTHER" id="PTHR47032">
    <property type="entry name" value="UDP-D-XYLOSE:L-FUCOSE ALPHA-1,3-D-XYLOSYLTRANSFERASE-RELATED"/>
    <property type="match status" value="1"/>
</dbReference>
<feature type="compositionally biased region" description="Acidic residues" evidence="1">
    <location>
        <begin position="90"/>
        <end position="105"/>
    </location>
</feature>
<dbReference type="STRING" id="69332.A0A388M354"/>
<feature type="domain" description="Nucleotide-diphospho-sugar transferase" evidence="3">
    <location>
        <begin position="335"/>
        <end position="382"/>
    </location>
</feature>
<organism evidence="4 5">
    <name type="scientific">Chara braunii</name>
    <name type="common">Braun's stonewort</name>
    <dbReference type="NCBI Taxonomy" id="69332"/>
    <lineage>
        <taxon>Eukaryota</taxon>
        <taxon>Viridiplantae</taxon>
        <taxon>Streptophyta</taxon>
        <taxon>Charophyceae</taxon>
        <taxon>Charales</taxon>
        <taxon>Characeae</taxon>
        <taxon>Chara</taxon>
    </lineage>
</organism>
<dbReference type="GO" id="GO:0005794">
    <property type="term" value="C:Golgi apparatus"/>
    <property type="evidence" value="ECO:0007669"/>
    <property type="project" value="TreeGrafter"/>
</dbReference>
<dbReference type="InterPro" id="IPR052636">
    <property type="entry name" value="UDP-D-xylose:L-fucose_XylT"/>
</dbReference>
<feature type="compositionally biased region" description="Basic and acidic residues" evidence="1">
    <location>
        <begin position="79"/>
        <end position="89"/>
    </location>
</feature>
<dbReference type="PANTHER" id="PTHR47032:SF1">
    <property type="entry name" value="UDP-D-XYLOSE:L-FUCOSE ALPHA-1,3-D-XYLOSYLTRANSFERASE-RELATED"/>
    <property type="match status" value="1"/>
</dbReference>
<proteinExistence type="predicted"/>
<protein>
    <recommendedName>
        <fullName evidence="3">Nucleotide-diphospho-sugar transferase domain-containing protein</fullName>
    </recommendedName>
</protein>
<feature type="signal peptide" evidence="2">
    <location>
        <begin position="1"/>
        <end position="23"/>
    </location>
</feature>
<feature type="compositionally biased region" description="Basic and acidic residues" evidence="1">
    <location>
        <begin position="146"/>
        <end position="159"/>
    </location>
</feature>
<dbReference type="Gramene" id="GBG89017">
    <property type="protein sequence ID" value="GBG89017"/>
    <property type="gene ID" value="CBR_g48626"/>
</dbReference>
<feature type="region of interest" description="Disordered" evidence="1">
    <location>
        <begin position="386"/>
        <end position="464"/>
    </location>
</feature>
<dbReference type="Proteomes" id="UP000265515">
    <property type="component" value="Unassembled WGS sequence"/>
</dbReference>
<keyword evidence="2" id="KW-0732">Signal</keyword>
<feature type="compositionally biased region" description="Acidic residues" evidence="1">
    <location>
        <begin position="120"/>
        <end position="130"/>
    </location>
</feature>
<gene>
    <name evidence="4" type="ORF">CBR_g48626</name>
</gene>